<evidence type="ECO:0000313" key="2">
    <source>
        <dbReference type="EMBL" id="OZY84248.1"/>
    </source>
</evidence>
<dbReference type="Pfam" id="PF05618">
    <property type="entry name" value="Zn_protease"/>
    <property type="match status" value="1"/>
</dbReference>
<reference evidence="3" key="1">
    <citation type="submission" date="2017-05" db="EMBL/GenBank/DDBJ databases">
        <authorList>
            <person name="Barney B.M."/>
        </authorList>
    </citation>
    <scope>NUCLEOTIDE SEQUENCE [LARGE SCALE GENOMIC DNA]</scope>
    <source>
        <strain evidence="3">PSBB022</strain>
    </source>
</reference>
<sequence length="154" mass="17208">MAKKQAEVIGWREWVGLPDFGIAAIKAKVDTGARTSALHAYYVTPFEKDGKPWVRFGLHPLQQDSLTCIECEAPVKDVRQVTDSGGHSEERVVIETCLRINGLEMPIEVTLTDRENMRFRMLLGRSALKKGFWVDSSKSFLLGGSKDQPLMSAL</sequence>
<accession>A0A266Q303</accession>
<dbReference type="SUPFAM" id="SSF50630">
    <property type="entry name" value="Acid proteases"/>
    <property type="match status" value="1"/>
</dbReference>
<protein>
    <submittedName>
        <fullName evidence="2">ATP-dependent zinc protease</fullName>
    </submittedName>
</protein>
<dbReference type="RefSeq" id="WP_078042093.1">
    <property type="nucleotide sequence ID" value="NZ_NHNI01000002.1"/>
</dbReference>
<keyword evidence="2" id="KW-0378">Hydrolase</keyword>
<dbReference type="Gene3D" id="2.40.70.10">
    <property type="entry name" value="Acid Proteases"/>
    <property type="match status" value="1"/>
</dbReference>
<name>A0A266Q303_9GAMM</name>
<dbReference type="InterPro" id="IPR008503">
    <property type="entry name" value="Asp_endopeptidase"/>
</dbReference>
<dbReference type="PANTHER" id="PTHR38037:SF1">
    <property type="entry name" value="ATP-DEPENDENT ZINC PROTEASE DOMAIN-CONTAINING PROTEIN-RELATED"/>
    <property type="match status" value="1"/>
</dbReference>
<evidence type="ECO:0000259" key="1">
    <source>
        <dbReference type="Pfam" id="PF05618"/>
    </source>
</evidence>
<keyword evidence="2" id="KW-0645">Protease</keyword>
<dbReference type="Proteomes" id="UP000216101">
    <property type="component" value="Unassembled WGS sequence"/>
</dbReference>
<gene>
    <name evidence="2" type="ORF">CBP51_13560</name>
</gene>
<feature type="domain" description="Retropepsin-like aspartic endopeptidase" evidence="1">
    <location>
        <begin position="8"/>
        <end position="141"/>
    </location>
</feature>
<dbReference type="GO" id="GO:0006508">
    <property type="term" value="P:proteolysis"/>
    <property type="evidence" value="ECO:0007669"/>
    <property type="project" value="UniProtKB-KW"/>
</dbReference>
<proteinExistence type="predicted"/>
<dbReference type="InterPro" id="IPR021109">
    <property type="entry name" value="Peptidase_aspartic_dom_sf"/>
</dbReference>
<comment type="caution">
    <text evidence="2">The sequence shown here is derived from an EMBL/GenBank/DDBJ whole genome shotgun (WGS) entry which is preliminary data.</text>
</comment>
<dbReference type="PANTHER" id="PTHR38037">
    <property type="entry name" value="ZN_PROTEASE DOMAIN-CONTAINING PROTEIN"/>
    <property type="match status" value="1"/>
</dbReference>
<dbReference type="AlphaFoldDB" id="A0A266Q303"/>
<keyword evidence="3" id="KW-1185">Reference proteome</keyword>
<evidence type="ECO:0000313" key="3">
    <source>
        <dbReference type="Proteomes" id="UP000216101"/>
    </source>
</evidence>
<organism evidence="2 3">
    <name type="scientific">Cellvibrio mixtus</name>
    <dbReference type="NCBI Taxonomy" id="39650"/>
    <lineage>
        <taxon>Bacteria</taxon>
        <taxon>Pseudomonadati</taxon>
        <taxon>Pseudomonadota</taxon>
        <taxon>Gammaproteobacteria</taxon>
        <taxon>Cellvibrionales</taxon>
        <taxon>Cellvibrionaceae</taxon>
        <taxon>Cellvibrio</taxon>
    </lineage>
</organism>
<dbReference type="GO" id="GO:0008233">
    <property type="term" value="F:peptidase activity"/>
    <property type="evidence" value="ECO:0007669"/>
    <property type="project" value="UniProtKB-KW"/>
</dbReference>
<dbReference type="EMBL" id="NHNI01000002">
    <property type="protein sequence ID" value="OZY84248.1"/>
    <property type="molecule type" value="Genomic_DNA"/>
</dbReference>
<dbReference type="STRING" id="1209072.GCA_000766945_02023"/>